<feature type="transmembrane region" description="Helical" evidence="4">
    <location>
        <begin position="105"/>
        <end position="123"/>
    </location>
</feature>
<comment type="caution">
    <text evidence="6">The sequence shown here is derived from an EMBL/GenBank/DDBJ whole genome shotgun (WGS) entry which is preliminary data.</text>
</comment>
<evidence type="ECO:0000256" key="3">
    <source>
        <dbReference type="ARBA" id="ARBA00023136"/>
    </source>
</evidence>
<evidence type="ECO:0000313" key="7">
    <source>
        <dbReference type="Proteomes" id="UP000295367"/>
    </source>
</evidence>
<proteinExistence type="predicted"/>
<dbReference type="OrthoDB" id="9807274at2"/>
<name>A0A4R3YDZ2_9PROT</name>
<evidence type="ECO:0000256" key="2">
    <source>
        <dbReference type="ARBA" id="ARBA00022989"/>
    </source>
</evidence>
<dbReference type="PANTHER" id="PTHR23531">
    <property type="entry name" value="QUINOLENE RESISTANCE PROTEIN NORA"/>
    <property type="match status" value="1"/>
</dbReference>
<feature type="transmembrane region" description="Helical" evidence="4">
    <location>
        <begin position="275"/>
        <end position="294"/>
    </location>
</feature>
<dbReference type="GO" id="GO:0022857">
    <property type="term" value="F:transmembrane transporter activity"/>
    <property type="evidence" value="ECO:0007669"/>
    <property type="project" value="InterPro"/>
</dbReference>
<dbReference type="InterPro" id="IPR036259">
    <property type="entry name" value="MFS_trans_sf"/>
</dbReference>
<evidence type="ECO:0000259" key="5">
    <source>
        <dbReference type="PROSITE" id="PS50850"/>
    </source>
</evidence>
<dbReference type="AlphaFoldDB" id="A0A4R3YDZ2"/>
<dbReference type="Proteomes" id="UP000295367">
    <property type="component" value="Unassembled WGS sequence"/>
</dbReference>
<dbReference type="InterPro" id="IPR052714">
    <property type="entry name" value="MFS_Exporter"/>
</dbReference>
<feature type="transmembrane region" description="Helical" evidence="4">
    <location>
        <begin position="46"/>
        <end position="68"/>
    </location>
</feature>
<dbReference type="PANTHER" id="PTHR23531:SF1">
    <property type="entry name" value="QUINOLENE RESISTANCE PROTEIN NORA"/>
    <property type="match status" value="1"/>
</dbReference>
<dbReference type="RefSeq" id="WP_124947902.1">
    <property type="nucleotide sequence ID" value="NZ_BHVT01000073.1"/>
</dbReference>
<feature type="transmembrane region" description="Helical" evidence="4">
    <location>
        <begin position="337"/>
        <end position="357"/>
    </location>
</feature>
<evidence type="ECO:0000256" key="4">
    <source>
        <dbReference type="SAM" id="Phobius"/>
    </source>
</evidence>
<dbReference type="Gene3D" id="1.20.1250.20">
    <property type="entry name" value="MFS general substrate transporter like domains"/>
    <property type="match status" value="2"/>
</dbReference>
<reference evidence="6 7" key="1">
    <citation type="submission" date="2019-03" db="EMBL/GenBank/DDBJ databases">
        <title>Genomic Encyclopedia of Type Strains, Phase IV (KMG-IV): sequencing the most valuable type-strain genomes for metagenomic binning, comparative biology and taxonomic classification.</title>
        <authorList>
            <person name="Goeker M."/>
        </authorList>
    </citation>
    <scope>NUCLEOTIDE SEQUENCE [LARGE SCALE GENOMIC DNA]</scope>
    <source>
        <strain evidence="6 7">DSM 100309</strain>
    </source>
</reference>
<gene>
    <name evidence="6" type="ORF">EDC63_10188</name>
</gene>
<keyword evidence="7" id="KW-1185">Reference proteome</keyword>
<dbReference type="SUPFAM" id="SSF103473">
    <property type="entry name" value="MFS general substrate transporter"/>
    <property type="match status" value="1"/>
</dbReference>
<sequence length="391" mass="41454">MIKIANRHFLVFISIVGGLAILSSTMSKTPVLPLFSHYLGATPAEIGWIVMASTIPGILISFPAGVLSDLLGKRVVILASLFIFATAPFAYLLVTEVWELIAVRFYHGFATAIFGTVASAAIAERYVKDRAQKMSAFSSATIVGRSVAPFLGGVLISLASFEMVFWACGISALLALILGMMLPGEHKATLTTQARPSVIDGLKAVLKDRYIMATSMVEASQYLVFGAIEAFLALFEASLGFPAWEIGIILGVQLVSIIFVKPLMGSVSDKVGREYVIIPGLLLAGLSVLSLPYFSSLAGLTIVSAIFGIGFASVTSSTSALVADLTKNQTYGSSMGVLRTVMDIGQSVGPVLTGWMVGRYGYVTAFAILAGILTTAAVLFGYASVKYRRLE</sequence>
<feature type="domain" description="Major facilitator superfamily (MFS) profile" evidence="5">
    <location>
        <begin position="9"/>
        <end position="388"/>
    </location>
</feature>
<accession>A0A4R3YDZ2</accession>
<dbReference type="EMBL" id="SMCO01000001">
    <property type="protein sequence ID" value="TCV90121.1"/>
    <property type="molecule type" value="Genomic_DNA"/>
</dbReference>
<feature type="transmembrane region" description="Helical" evidence="4">
    <location>
        <begin position="164"/>
        <end position="182"/>
    </location>
</feature>
<feature type="transmembrane region" description="Helical" evidence="4">
    <location>
        <begin position="210"/>
        <end position="235"/>
    </location>
</feature>
<feature type="transmembrane region" description="Helical" evidence="4">
    <location>
        <begin position="135"/>
        <end position="158"/>
    </location>
</feature>
<feature type="transmembrane region" description="Helical" evidence="4">
    <location>
        <begin position="75"/>
        <end position="93"/>
    </location>
</feature>
<dbReference type="PROSITE" id="PS50850">
    <property type="entry name" value="MFS"/>
    <property type="match status" value="1"/>
</dbReference>
<dbReference type="CDD" id="cd17325">
    <property type="entry name" value="MFS_MdtG_SLC18_like"/>
    <property type="match status" value="1"/>
</dbReference>
<keyword evidence="3 4" id="KW-0472">Membrane</keyword>
<feature type="transmembrane region" description="Helical" evidence="4">
    <location>
        <begin position="300"/>
        <end position="325"/>
    </location>
</feature>
<feature type="transmembrane region" description="Helical" evidence="4">
    <location>
        <begin position="241"/>
        <end position="263"/>
    </location>
</feature>
<dbReference type="InterPro" id="IPR011701">
    <property type="entry name" value="MFS"/>
</dbReference>
<dbReference type="Pfam" id="PF07690">
    <property type="entry name" value="MFS_1"/>
    <property type="match status" value="1"/>
</dbReference>
<organism evidence="6 7">
    <name type="scientific">Sulfurirhabdus autotrophica</name>
    <dbReference type="NCBI Taxonomy" id="1706046"/>
    <lineage>
        <taxon>Bacteria</taxon>
        <taxon>Pseudomonadati</taxon>
        <taxon>Pseudomonadota</taxon>
        <taxon>Betaproteobacteria</taxon>
        <taxon>Nitrosomonadales</taxon>
        <taxon>Sulfuricellaceae</taxon>
        <taxon>Sulfurirhabdus</taxon>
    </lineage>
</organism>
<feature type="transmembrane region" description="Helical" evidence="4">
    <location>
        <begin position="363"/>
        <end position="385"/>
    </location>
</feature>
<feature type="transmembrane region" description="Helical" evidence="4">
    <location>
        <begin position="9"/>
        <end position="26"/>
    </location>
</feature>
<evidence type="ECO:0000256" key="1">
    <source>
        <dbReference type="ARBA" id="ARBA00022692"/>
    </source>
</evidence>
<evidence type="ECO:0000313" key="6">
    <source>
        <dbReference type="EMBL" id="TCV90121.1"/>
    </source>
</evidence>
<dbReference type="InterPro" id="IPR020846">
    <property type="entry name" value="MFS_dom"/>
</dbReference>
<keyword evidence="1 4" id="KW-0812">Transmembrane</keyword>
<protein>
    <submittedName>
        <fullName evidence="6">Putative MFS family arabinose efflux permease</fullName>
    </submittedName>
</protein>
<keyword evidence="2 4" id="KW-1133">Transmembrane helix</keyword>